<dbReference type="InterPro" id="IPR025535">
    <property type="entry name" value="DUF4421"/>
</dbReference>
<feature type="signal peptide" evidence="1">
    <location>
        <begin position="1"/>
        <end position="19"/>
    </location>
</feature>
<organism evidence="2 3">
    <name type="scientific">Avrilella dinanensis</name>
    <dbReference type="NCBI Taxonomy" id="2008672"/>
    <lineage>
        <taxon>Bacteria</taxon>
        <taxon>Pseudomonadati</taxon>
        <taxon>Bacteroidota</taxon>
        <taxon>Flavobacteriia</taxon>
        <taxon>Flavobacteriales</taxon>
        <taxon>Flavobacteriaceae</taxon>
        <taxon>Avrilella</taxon>
    </lineage>
</organism>
<accession>A0A2M9R6Y8</accession>
<evidence type="ECO:0008006" key="4">
    <source>
        <dbReference type="Google" id="ProtNLM"/>
    </source>
</evidence>
<keyword evidence="3" id="KW-1185">Reference proteome</keyword>
<keyword evidence="1" id="KW-0732">Signal</keyword>
<name>A0A2M9R6Y8_9FLAO</name>
<dbReference type="Pfam" id="PF14391">
    <property type="entry name" value="DUF4421"/>
    <property type="match status" value="1"/>
</dbReference>
<proteinExistence type="predicted"/>
<dbReference type="AlphaFoldDB" id="A0A2M9R6Y8"/>
<comment type="caution">
    <text evidence="2">The sequence shown here is derived from an EMBL/GenBank/DDBJ whole genome shotgun (WGS) entry which is preliminary data.</text>
</comment>
<dbReference type="RefSeq" id="WP_100678173.1">
    <property type="nucleotide sequence ID" value="NZ_JAJUJS010000002.1"/>
</dbReference>
<dbReference type="EMBL" id="NIPO01000001">
    <property type="protein sequence ID" value="PJR04614.1"/>
    <property type="molecule type" value="Genomic_DNA"/>
</dbReference>
<sequence>MDKLIWFCLFLLFSLRVVAQNDTLNTYAVSYDEKVVASITYQNSSNTFFINYAEDADSYKAEFIPNTQQRLVAGLTYKMIDVSFGYTPNFMKNDGSKLESNNFNLGFRFNYKKWYQSLTFINQKGFFVDYKDFERFYMPRFRSTKIGGTTSYVFNDKFSYKTIFNQNQWQLKSAGSFVPNFSVYYTNLTSKETSEHLHIDMYTFSLAPSYHYNWVIGQKFLVSAGLLVGAGISVSGKDVTPLYEISTNIKLGYNTNSFFTYLGINSTSFFQEEDKSQLNDSFSDLKLAVGYRFDPPKKVKKVYDDITRKIGF</sequence>
<dbReference type="OrthoDB" id="669053at2"/>
<protein>
    <recommendedName>
        <fullName evidence="4">DUF4421 domain-containing protein</fullName>
    </recommendedName>
</protein>
<evidence type="ECO:0000313" key="2">
    <source>
        <dbReference type="EMBL" id="PJR04614.1"/>
    </source>
</evidence>
<evidence type="ECO:0000313" key="3">
    <source>
        <dbReference type="Proteomes" id="UP000231960"/>
    </source>
</evidence>
<reference evidence="2 3" key="1">
    <citation type="submission" date="2017-06" db="EMBL/GenBank/DDBJ databases">
        <title>Description of Avrilella dinanensis gen. nov. sp. nov.</title>
        <authorList>
            <person name="Leyer C."/>
            <person name="Sassi M."/>
            <person name="Minet J."/>
            <person name="Kayal S."/>
            <person name="Cattoir V."/>
        </authorList>
    </citation>
    <scope>NUCLEOTIDE SEQUENCE [LARGE SCALE GENOMIC DNA]</scope>
    <source>
        <strain evidence="2 3">UR159</strain>
    </source>
</reference>
<evidence type="ECO:0000256" key="1">
    <source>
        <dbReference type="SAM" id="SignalP"/>
    </source>
</evidence>
<feature type="chain" id="PRO_5014883615" description="DUF4421 domain-containing protein" evidence="1">
    <location>
        <begin position="20"/>
        <end position="312"/>
    </location>
</feature>
<dbReference type="Proteomes" id="UP000231960">
    <property type="component" value="Unassembled WGS sequence"/>
</dbReference>
<gene>
    <name evidence="2" type="ORF">CDL10_08720</name>
</gene>